<dbReference type="PANTHER" id="PTHR16026:SF0">
    <property type="entry name" value="CARTILAGE ACIDIC PROTEIN 1"/>
    <property type="match status" value="1"/>
</dbReference>
<dbReference type="Gene3D" id="2.130.10.130">
    <property type="entry name" value="Integrin alpha, N-terminal"/>
    <property type="match status" value="3"/>
</dbReference>
<dbReference type="InterPro" id="IPR027039">
    <property type="entry name" value="Crtac1"/>
</dbReference>
<feature type="domain" description="ASPIC/UnbV" evidence="2">
    <location>
        <begin position="522"/>
        <end position="589"/>
    </location>
</feature>
<dbReference type="EMBL" id="MQUB01000001">
    <property type="protein sequence ID" value="PQB04872.1"/>
    <property type="molecule type" value="Genomic_DNA"/>
</dbReference>
<gene>
    <name evidence="3" type="ORF">BST85_08195</name>
</gene>
<dbReference type="AlphaFoldDB" id="A0A2S7KQG9"/>
<dbReference type="PROSITE" id="PS51257">
    <property type="entry name" value="PROKAR_LIPOPROTEIN"/>
    <property type="match status" value="1"/>
</dbReference>
<dbReference type="InterPro" id="IPR013517">
    <property type="entry name" value="FG-GAP"/>
</dbReference>
<dbReference type="InterPro" id="IPR028994">
    <property type="entry name" value="Integrin_alpha_N"/>
</dbReference>
<sequence>MSRYILGLMMLSGLLACSDSSDQKSSEQPFTDNSTTLFSKVEPSDSGINFTNVIKQTVDFNFMNYMYVYTGAGVAVGDVDKDGLDDIYFVSNLGPNRLYKNKGDLQFEDITNQARVQDFSGFSTGVTMLDVNQDGWLDIYVSKAGSLKDNDGRRNLLFVNQQDGTFSEEAARWGIDDPGYTTQAYPIDYDRDGDLDLYILNHRYDFQNNGTISGEIQSKIEELTSDHLYRNDGDRFTKVTAEAGLYNKAWGLSAVVSDFNDDGWDDIYLANDFLEPDAMMINQGDGTFKNEILTRINHISTNSMGSDYADLNNDLYPDLMTVDMVSENYARSKENMASMSTSNFENMVKIGYHHAYMANMLHYNYGNGKFQETGQMSGVTKSDWSWAPLLADFDNDGYKDIFITNGVDRDYTNQDVRKQLYGIMERGESMQLDDLLNMIPTEELNNYIYKNKGDLSFEKTIVDWGMEDPGYSNGAAYADFDNDGDLDLVTNNLYEPAGVYENHANKHYLQVALSGSSSNPLAIGSKVRITLADGSQQYQELYLTRGFESSVSPALHFGLGDASEISEVLVIWPDGKSTSVTNTIADQRMEIDYSQATNSGVSLRTVPSKKNTLNAEELGLDYVQNENDFNDYALQLLIPQKQSTKGSGLAKADVNGDGLTDVFVGNALGASAALYIQKEDGKFRATNKSLWSRESVYEDSRAHFFDADGDGDQDLYVASTGYELAIDDPLLQDRLYLNDGEGNFSKQSNALPAMLTATKAIASADYDGDGDLDLFVGGNVIPGQYPLPPRSYLLQNDNGKFTDVTSTNQALEAIGMTSEAIFTDYDGDSDTDLLVVGEWMQPTFYENINGSFDLAANISGLEDTGGWWFSVISEDFDGDGDADYVIGNVGKNNKFQPKNDKPIYIYSKDFDDNGSYDVALSKINDGRLVPVRGKECSSEQNPFLLDKIKTYKEFASLEMKDIYGEDKLKDAYRLQANTFETLYLENQGEGQFKIHHLPVQVQVGPTLSMVSGDYNNDGHLDILGVGAIYDAEVETIRYDSNYGYVLLGDGSGGFTYSKSHDPFIDSDAKEVIQLELAGRPHFMVLSNKAPLEVFSLEP</sequence>
<dbReference type="Pfam" id="PF07593">
    <property type="entry name" value="UnbV_ASPIC"/>
    <property type="match status" value="1"/>
</dbReference>
<organism evidence="3 4">
    <name type="scientific">Aureitalea marina</name>
    <dbReference type="NCBI Taxonomy" id="930804"/>
    <lineage>
        <taxon>Bacteria</taxon>
        <taxon>Pseudomonadati</taxon>
        <taxon>Bacteroidota</taxon>
        <taxon>Flavobacteriia</taxon>
        <taxon>Flavobacteriales</taxon>
        <taxon>Flavobacteriaceae</taxon>
        <taxon>Aureitalea</taxon>
    </lineage>
</organism>
<keyword evidence="4" id="KW-1185">Reference proteome</keyword>
<dbReference type="InterPro" id="IPR011519">
    <property type="entry name" value="UnbV_ASPIC"/>
</dbReference>
<evidence type="ECO:0000313" key="4">
    <source>
        <dbReference type="Proteomes" id="UP000239800"/>
    </source>
</evidence>
<accession>A0A2S7KQG9</accession>
<dbReference type="OrthoDB" id="9816120at2"/>
<dbReference type="SUPFAM" id="SSF69318">
    <property type="entry name" value="Integrin alpha N-terminal domain"/>
    <property type="match status" value="3"/>
</dbReference>
<protein>
    <recommendedName>
        <fullName evidence="2">ASPIC/UnbV domain-containing protein</fullName>
    </recommendedName>
</protein>
<proteinExistence type="predicted"/>
<comment type="caution">
    <text evidence="3">The sequence shown here is derived from an EMBL/GenBank/DDBJ whole genome shotgun (WGS) entry which is preliminary data.</text>
</comment>
<keyword evidence="1" id="KW-0732">Signal</keyword>
<name>A0A2S7KQG9_9FLAO</name>
<dbReference type="RefSeq" id="WP_104812803.1">
    <property type="nucleotide sequence ID" value="NZ_MQUB01000001.1"/>
</dbReference>
<dbReference type="Proteomes" id="UP000239800">
    <property type="component" value="Unassembled WGS sequence"/>
</dbReference>
<evidence type="ECO:0000259" key="2">
    <source>
        <dbReference type="Pfam" id="PF07593"/>
    </source>
</evidence>
<dbReference type="PANTHER" id="PTHR16026">
    <property type="entry name" value="CARTILAGE ACIDIC PROTEIN 1"/>
    <property type="match status" value="1"/>
</dbReference>
<reference evidence="3 4" key="1">
    <citation type="submission" date="2016-11" db="EMBL/GenBank/DDBJ databases">
        <title>Trade-off between light-utilization and light-protection in marine flavobacteria.</title>
        <authorList>
            <person name="Kumagai Y."/>
        </authorList>
    </citation>
    <scope>NUCLEOTIDE SEQUENCE [LARGE SCALE GENOMIC DNA]</scope>
    <source>
        <strain evidence="3 4">NBRC 107741</strain>
    </source>
</reference>
<evidence type="ECO:0000313" key="3">
    <source>
        <dbReference type="EMBL" id="PQB04872.1"/>
    </source>
</evidence>
<evidence type="ECO:0000256" key="1">
    <source>
        <dbReference type="ARBA" id="ARBA00022729"/>
    </source>
</evidence>
<dbReference type="Pfam" id="PF13517">
    <property type="entry name" value="FG-GAP_3"/>
    <property type="match status" value="5"/>
</dbReference>